<reference evidence="2 3" key="1">
    <citation type="journal article" date="2014" name="PLoS ONE">
        <title>Global Analysis of Gene Expression Profiles in Physic Nut (Jatropha curcas L.) Seedlings Exposed to Salt Stress.</title>
        <authorList>
            <person name="Zhang L."/>
            <person name="Zhang C."/>
            <person name="Wu P."/>
            <person name="Chen Y."/>
            <person name="Li M."/>
            <person name="Jiang H."/>
            <person name="Wu G."/>
        </authorList>
    </citation>
    <scope>NUCLEOTIDE SEQUENCE [LARGE SCALE GENOMIC DNA]</scope>
    <source>
        <strain evidence="3">cv. GZQX0401</strain>
        <tissue evidence="2">Young leaves</tissue>
    </source>
</reference>
<dbReference type="Proteomes" id="UP000027138">
    <property type="component" value="Unassembled WGS sequence"/>
</dbReference>
<dbReference type="CDD" id="cd06222">
    <property type="entry name" value="RNase_H_like"/>
    <property type="match status" value="1"/>
</dbReference>
<dbReference type="InterPro" id="IPR002156">
    <property type="entry name" value="RNaseH_domain"/>
</dbReference>
<name>A0A067LKD2_JATCU</name>
<keyword evidence="3" id="KW-1185">Reference proteome</keyword>
<sequence length="94" mass="10001">MAVNWFHQFTDARSGVEQPNSGGAAGMELMTSDSEAARNSTGQLVAAASKLLRQAMEPVDAETEAVLLAAQLAQSLQFQYVCIETDNLQVASLV</sequence>
<feature type="domain" description="RNase H type-1" evidence="1">
    <location>
        <begin position="38"/>
        <end position="94"/>
    </location>
</feature>
<gene>
    <name evidence="2" type="ORF">JCGZ_15030</name>
</gene>
<evidence type="ECO:0000313" key="2">
    <source>
        <dbReference type="EMBL" id="KDP45165.1"/>
    </source>
</evidence>
<accession>A0A067LKD2</accession>
<dbReference type="EMBL" id="KK914233">
    <property type="protein sequence ID" value="KDP45165.1"/>
    <property type="molecule type" value="Genomic_DNA"/>
</dbReference>
<evidence type="ECO:0000313" key="3">
    <source>
        <dbReference type="Proteomes" id="UP000027138"/>
    </source>
</evidence>
<dbReference type="Pfam" id="PF13456">
    <property type="entry name" value="RVT_3"/>
    <property type="match status" value="1"/>
</dbReference>
<proteinExistence type="predicted"/>
<dbReference type="GO" id="GO:0003676">
    <property type="term" value="F:nucleic acid binding"/>
    <property type="evidence" value="ECO:0007669"/>
    <property type="project" value="InterPro"/>
</dbReference>
<dbReference type="GO" id="GO:0004523">
    <property type="term" value="F:RNA-DNA hybrid ribonuclease activity"/>
    <property type="evidence" value="ECO:0007669"/>
    <property type="project" value="InterPro"/>
</dbReference>
<protein>
    <recommendedName>
        <fullName evidence="1">RNase H type-1 domain-containing protein</fullName>
    </recommendedName>
</protein>
<organism evidence="2 3">
    <name type="scientific">Jatropha curcas</name>
    <name type="common">Barbados nut</name>
    <dbReference type="NCBI Taxonomy" id="180498"/>
    <lineage>
        <taxon>Eukaryota</taxon>
        <taxon>Viridiplantae</taxon>
        <taxon>Streptophyta</taxon>
        <taxon>Embryophyta</taxon>
        <taxon>Tracheophyta</taxon>
        <taxon>Spermatophyta</taxon>
        <taxon>Magnoliopsida</taxon>
        <taxon>eudicotyledons</taxon>
        <taxon>Gunneridae</taxon>
        <taxon>Pentapetalae</taxon>
        <taxon>rosids</taxon>
        <taxon>fabids</taxon>
        <taxon>Malpighiales</taxon>
        <taxon>Euphorbiaceae</taxon>
        <taxon>Crotonoideae</taxon>
        <taxon>Jatropheae</taxon>
        <taxon>Jatropha</taxon>
    </lineage>
</organism>
<evidence type="ECO:0000259" key="1">
    <source>
        <dbReference type="Pfam" id="PF13456"/>
    </source>
</evidence>
<dbReference type="InterPro" id="IPR044730">
    <property type="entry name" value="RNase_H-like_dom_plant"/>
</dbReference>
<dbReference type="AlphaFoldDB" id="A0A067LKD2"/>